<dbReference type="EMBL" id="AP029266">
    <property type="protein sequence ID" value="BFG01918.1"/>
    <property type="molecule type" value="Genomic_DNA"/>
</dbReference>
<evidence type="ECO:0000256" key="6">
    <source>
        <dbReference type="ARBA" id="ARBA00022490"/>
    </source>
</evidence>
<dbReference type="GO" id="GO:0005737">
    <property type="term" value="C:cytoplasm"/>
    <property type="evidence" value="ECO:0007669"/>
    <property type="project" value="UniProtKB-SubCell"/>
</dbReference>
<dbReference type="GO" id="GO:0006888">
    <property type="term" value="P:endoplasmic reticulum to Golgi vesicle-mediated transport"/>
    <property type="evidence" value="ECO:0007669"/>
    <property type="project" value="TreeGrafter"/>
</dbReference>
<feature type="domain" description="Centromere/kinetochore protein zw10 middle" evidence="17">
    <location>
        <begin position="189"/>
        <end position="421"/>
    </location>
</feature>
<keyword evidence="13" id="KW-0137">Centromere</keyword>
<comment type="subcellular location">
    <subcellularLocation>
        <location evidence="3">Chromosome</location>
        <location evidence="3">Centromere</location>
        <location evidence="3">Kinetochore</location>
    </subcellularLocation>
    <subcellularLocation>
        <location evidence="2">Cytoplasm</location>
    </subcellularLocation>
    <subcellularLocation>
        <location evidence="1">Nucleus</location>
    </subcellularLocation>
</comment>
<dbReference type="Pfam" id="PF06248">
    <property type="entry name" value="Zw10_N"/>
    <property type="match status" value="1"/>
</dbReference>
<accession>A0AAU9G1Y9</accession>
<protein>
    <recommendedName>
        <fullName evidence="14">Centromere/kinetochore protein zw10</fullName>
    </recommendedName>
    <alternativeName>
        <fullName evidence="15">Mitotic 15 protein</fullName>
    </alternativeName>
</protein>
<evidence type="ECO:0000256" key="13">
    <source>
        <dbReference type="ARBA" id="ARBA00023328"/>
    </source>
</evidence>
<keyword evidence="6" id="KW-0963">Cytoplasm</keyword>
<dbReference type="Pfam" id="PF20666">
    <property type="entry name" value="ZW10_C"/>
    <property type="match status" value="1"/>
</dbReference>
<dbReference type="Proteomes" id="UP001500889">
    <property type="component" value="Chromosome A"/>
</dbReference>
<comment type="similarity">
    <text evidence="4">Belongs to the ZW10 family.</text>
</comment>
<evidence type="ECO:0000256" key="9">
    <source>
        <dbReference type="ARBA" id="ARBA00022838"/>
    </source>
</evidence>
<dbReference type="GO" id="GO:1990423">
    <property type="term" value="C:RZZ complex"/>
    <property type="evidence" value="ECO:0007669"/>
    <property type="project" value="TreeGrafter"/>
</dbReference>
<dbReference type="Pfam" id="PF20665">
    <property type="entry name" value="Zw10_middle"/>
    <property type="match status" value="1"/>
</dbReference>
<dbReference type="PANTHER" id="PTHR12205:SF0">
    <property type="entry name" value="CENTROMERE_KINETOCHORE PROTEIN ZW10 HOMOLOG"/>
    <property type="match status" value="1"/>
</dbReference>
<dbReference type="GO" id="GO:0051301">
    <property type="term" value="P:cell division"/>
    <property type="evidence" value="ECO:0007669"/>
    <property type="project" value="UniProtKB-KW"/>
</dbReference>
<dbReference type="Pfam" id="PF22766">
    <property type="entry name" value="ZW10_C2"/>
    <property type="match status" value="1"/>
</dbReference>
<evidence type="ECO:0000313" key="21">
    <source>
        <dbReference type="Proteomes" id="UP001500889"/>
    </source>
</evidence>
<keyword evidence="10" id="KW-0539">Nucleus</keyword>
<evidence type="ECO:0000256" key="2">
    <source>
        <dbReference type="ARBA" id="ARBA00004496"/>
    </source>
</evidence>
<reference evidence="20 21" key="1">
    <citation type="submission" date="2024-02" db="EMBL/GenBank/DDBJ databases">
        <title>A chromosome-level genome assembly of Drosophila madeirensis, a fruit fly species endemic to Madeira island.</title>
        <authorList>
            <person name="Tomihara K."/>
            <person name="Llopart A."/>
            <person name="Yamamoto D."/>
        </authorList>
    </citation>
    <scope>NUCLEOTIDE SEQUENCE [LARGE SCALE GENOMIC DNA]</scope>
    <source>
        <strain evidence="20 21">RF1</strain>
    </source>
</reference>
<name>A0AAU9G1Y9_DROMD</name>
<evidence type="ECO:0000259" key="18">
    <source>
        <dbReference type="Pfam" id="PF20666"/>
    </source>
</evidence>
<keyword evidence="5" id="KW-0158">Chromosome</keyword>
<dbReference type="AlphaFoldDB" id="A0AAU9G1Y9"/>
<organism evidence="20 21">
    <name type="scientific">Drosophila madeirensis</name>
    <name type="common">Fruit fly</name>
    <dbReference type="NCBI Taxonomy" id="30013"/>
    <lineage>
        <taxon>Eukaryota</taxon>
        <taxon>Metazoa</taxon>
        <taxon>Ecdysozoa</taxon>
        <taxon>Arthropoda</taxon>
        <taxon>Hexapoda</taxon>
        <taxon>Insecta</taxon>
        <taxon>Pterygota</taxon>
        <taxon>Neoptera</taxon>
        <taxon>Endopterygota</taxon>
        <taxon>Diptera</taxon>
        <taxon>Brachycera</taxon>
        <taxon>Muscomorpha</taxon>
        <taxon>Ephydroidea</taxon>
        <taxon>Drosophilidae</taxon>
        <taxon>Drosophila</taxon>
        <taxon>Sophophora</taxon>
    </lineage>
</organism>
<dbReference type="GO" id="GO:0005634">
    <property type="term" value="C:nucleus"/>
    <property type="evidence" value="ECO:0007669"/>
    <property type="project" value="UniProtKB-SubCell"/>
</dbReference>
<dbReference type="PANTHER" id="PTHR12205">
    <property type="entry name" value="CENTROMERE/KINETOCHORE PROTEIN ZW10"/>
    <property type="match status" value="1"/>
</dbReference>
<evidence type="ECO:0000256" key="4">
    <source>
        <dbReference type="ARBA" id="ARBA00006245"/>
    </source>
</evidence>
<feature type="domain" description="Centromere/kinetochore protein zw10 N-terminal" evidence="16">
    <location>
        <begin position="32"/>
        <end position="124"/>
    </location>
</feature>
<sequence>MAASAQMKILPEMFQGNGCASLDDTKSTVSKVQTRTERFQERVRKHISENYSEFMTNHTSPDIFLEESSSLGREINDLLETVGTEGLAALNGSSQKLADNSRELRELMLGLQVSEHILRIDELFQYVEEAKGTKDYLVVLDLVGSLRSLIYGEGEATSQDVMRVFQALECYETIKVKYHVQAHLLQQNMQERFDRLVQLNCKSYPNSKCVTLLVSKEEAQLQDIVVALFQERYNPVKLCEFLLENCIEPLILKPVGVECNDNAEAGTYIQLSLSYSTKESGTATATATATAANSTATGTQLRPNYKQVLEHFTLLLQTLSGINHSVSSTQHVFSIIGDHVRDRMMQLLVNECLIPAVPETMEEYQTSTLCEDVAHFEQFLADSFLINPDVDRGLSQFIEQYETYYRNRLFSRVLESTREIIQRDLQEMVLVAPNNLSTDVTGDPFLFPRCMVSKSAQDFVKLMDRIMRQPTEKVGEDEADPLAGVIGMMLQTYIDEVPKVHKKLLESIPQQSVLFHNNCMYFTHWVAQHANKGIESFPALVKTLQATGANHFRVQVTYQTSILMDIMDGFEFESPHTLGTGPLKLVRQCLRQLELLKNVWQNVLPDKVYNSTFAELLHSFTNELVRRVFTQRDISATMASDVSDLIDVVLEKAPKLFREAHKVHQVRSWMKLQQLKTMMNASLKEITELWCDGAGPLTANYKADEIRFLIRALFQDTDRRAKAITQIV</sequence>
<dbReference type="Gene3D" id="1.10.357.150">
    <property type="match status" value="1"/>
</dbReference>
<evidence type="ECO:0000256" key="7">
    <source>
        <dbReference type="ARBA" id="ARBA00022618"/>
    </source>
</evidence>
<evidence type="ECO:0000256" key="8">
    <source>
        <dbReference type="ARBA" id="ARBA00022776"/>
    </source>
</evidence>
<keyword evidence="8" id="KW-0498">Mitosis</keyword>
<gene>
    <name evidence="20" type="ORF">DMAD_01560</name>
</gene>
<dbReference type="InterPro" id="IPR046362">
    <property type="entry name" value="Zw10/DSL1_C_sf"/>
</dbReference>
<keyword evidence="11" id="KW-0469">Meiosis</keyword>
<evidence type="ECO:0000256" key="1">
    <source>
        <dbReference type="ARBA" id="ARBA00004123"/>
    </source>
</evidence>
<evidence type="ECO:0000259" key="19">
    <source>
        <dbReference type="Pfam" id="PF22766"/>
    </source>
</evidence>
<feature type="domain" description="Centromere/kinetochore protein zw10 C-terminal" evidence="18">
    <location>
        <begin position="445"/>
        <end position="565"/>
    </location>
</feature>
<evidence type="ECO:0000256" key="11">
    <source>
        <dbReference type="ARBA" id="ARBA00023254"/>
    </source>
</evidence>
<evidence type="ECO:0000256" key="3">
    <source>
        <dbReference type="ARBA" id="ARBA00004629"/>
    </source>
</evidence>
<evidence type="ECO:0000256" key="12">
    <source>
        <dbReference type="ARBA" id="ARBA00023306"/>
    </source>
</evidence>
<dbReference type="GO" id="GO:0051321">
    <property type="term" value="P:meiotic cell cycle"/>
    <property type="evidence" value="ECO:0007669"/>
    <property type="project" value="UniProtKB-KW"/>
</dbReference>
<keyword evidence="9" id="KW-0995">Kinetochore</keyword>
<dbReference type="InterPro" id="IPR048343">
    <property type="entry name" value="ZW10_C"/>
</dbReference>
<evidence type="ECO:0000259" key="17">
    <source>
        <dbReference type="Pfam" id="PF20665"/>
    </source>
</evidence>
<dbReference type="InterPro" id="IPR055148">
    <property type="entry name" value="ZW10_C_2"/>
</dbReference>
<evidence type="ECO:0000313" key="20">
    <source>
        <dbReference type="EMBL" id="BFG01918.1"/>
    </source>
</evidence>
<feature type="domain" description="ZW10 C-terminal helical" evidence="19">
    <location>
        <begin position="584"/>
        <end position="727"/>
    </location>
</feature>
<evidence type="ECO:0000256" key="14">
    <source>
        <dbReference type="ARBA" id="ARBA00072518"/>
    </source>
</evidence>
<keyword evidence="21" id="KW-1185">Reference proteome</keyword>
<dbReference type="InterPro" id="IPR048344">
    <property type="entry name" value="Zw10_middle"/>
</dbReference>
<proteinExistence type="inferred from homology"/>
<evidence type="ECO:0000256" key="15">
    <source>
        <dbReference type="ARBA" id="ARBA00080245"/>
    </source>
</evidence>
<dbReference type="InterPro" id="IPR009361">
    <property type="entry name" value="Zw10_N"/>
</dbReference>
<dbReference type="GO" id="GO:0007094">
    <property type="term" value="P:mitotic spindle assembly checkpoint signaling"/>
    <property type="evidence" value="ECO:0007669"/>
    <property type="project" value="TreeGrafter"/>
</dbReference>
<evidence type="ECO:0000256" key="10">
    <source>
        <dbReference type="ARBA" id="ARBA00023242"/>
    </source>
</evidence>
<dbReference type="FunFam" id="1.10.357.150:FF:000003">
    <property type="entry name" value="Centromere/kinetochore protein zw10"/>
    <property type="match status" value="1"/>
</dbReference>
<keyword evidence="12" id="KW-0131">Cell cycle</keyword>
<evidence type="ECO:0000256" key="5">
    <source>
        <dbReference type="ARBA" id="ARBA00022454"/>
    </source>
</evidence>
<keyword evidence="7" id="KW-0132">Cell division</keyword>
<evidence type="ECO:0000259" key="16">
    <source>
        <dbReference type="Pfam" id="PF06248"/>
    </source>
</evidence>